<accession>A0ACB9QQG9</accession>
<keyword evidence="2" id="KW-1185">Reference proteome</keyword>
<reference evidence="2" key="1">
    <citation type="journal article" date="2023" name="Front. Plant Sci.">
        <title>Chromosomal-level genome assembly of Melastoma candidum provides insights into trichome evolution.</title>
        <authorList>
            <person name="Zhong Y."/>
            <person name="Wu W."/>
            <person name="Sun C."/>
            <person name="Zou P."/>
            <person name="Liu Y."/>
            <person name="Dai S."/>
            <person name="Zhou R."/>
        </authorList>
    </citation>
    <scope>NUCLEOTIDE SEQUENCE [LARGE SCALE GENOMIC DNA]</scope>
</reference>
<sequence>MSAERSHYMFSPQPQHLPKVCSDVDYINILDGEWHAHESGRSWEYRLGGKAKEKVELDEENKTVAYIELEGDVFNHYKTFQSVWQAFPKPRA</sequence>
<dbReference type="Proteomes" id="UP001057402">
    <property type="component" value="Chromosome 5"/>
</dbReference>
<comment type="caution">
    <text evidence="1">The sequence shown here is derived from an EMBL/GenBank/DDBJ whole genome shotgun (WGS) entry which is preliminary data.</text>
</comment>
<evidence type="ECO:0000313" key="2">
    <source>
        <dbReference type="Proteomes" id="UP001057402"/>
    </source>
</evidence>
<dbReference type="EMBL" id="CM042884">
    <property type="protein sequence ID" value="KAI4369072.1"/>
    <property type="molecule type" value="Genomic_DNA"/>
</dbReference>
<evidence type="ECO:0000313" key="1">
    <source>
        <dbReference type="EMBL" id="KAI4369072.1"/>
    </source>
</evidence>
<organism evidence="1 2">
    <name type="scientific">Melastoma candidum</name>
    <dbReference type="NCBI Taxonomy" id="119954"/>
    <lineage>
        <taxon>Eukaryota</taxon>
        <taxon>Viridiplantae</taxon>
        <taxon>Streptophyta</taxon>
        <taxon>Embryophyta</taxon>
        <taxon>Tracheophyta</taxon>
        <taxon>Spermatophyta</taxon>
        <taxon>Magnoliopsida</taxon>
        <taxon>eudicotyledons</taxon>
        <taxon>Gunneridae</taxon>
        <taxon>Pentapetalae</taxon>
        <taxon>rosids</taxon>
        <taxon>malvids</taxon>
        <taxon>Myrtales</taxon>
        <taxon>Melastomataceae</taxon>
        <taxon>Melastomatoideae</taxon>
        <taxon>Melastomateae</taxon>
        <taxon>Melastoma</taxon>
    </lineage>
</organism>
<gene>
    <name evidence="1" type="ORF">MLD38_017561</name>
</gene>
<proteinExistence type="predicted"/>
<protein>
    <submittedName>
        <fullName evidence="1">Uncharacterized protein</fullName>
    </submittedName>
</protein>
<name>A0ACB9QQG9_9MYRT</name>